<evidence type="ECO:0000313" key="2">
    <source>
        <dbReference type="EMBL" id="JAD82269.1"/>
    </source>
</evidence>
<protein>
    <submittedName>
        <fullName evidence="2">Uncharacterized protein</fullName>
    </submittedName>
</protein>
<feature type="compositionally biased region" description="Polar residues" evidence="1">
    <location>
        <begin position="131"/>
        <end position="140"/>
    </location>
</feature>
<dbReference type="AlphaFoldDB" id="A0A0A9D117"/>
<organism evidence="2">
    <name type="scientific">Arundo donax</name>
    <name type="common">Giant reed</name>
    <name type="synonym">Donax arundinaceus</name>
    <dbReference type="NCBI Taxonomy" id="35708"/>
    <lineage>
        <taxon>Eukaryota</taxon>
        <taxon>Viridiplantae</taxon>
        <taxon>Streptophyta</taxon>
        <taxon>Embryophyta</taxon>
        <taxon>Tracheophyta</taxon>
        <taxon>Spermatophyta</taxon>
        <taxon>Magnoliopsida</taxon>
        <taxon>Liliopsida</taxon>
        <taxon>Poales</taxon>
        <taxon>Poaceae</taxon>
        <taxon>PACMAD clade</taxon>
        <taxon>Arundinoideae</taxon>
        <taxon>Arundineae</taxon>
        <taxon>Arundo</taxon>
    </lineage>
</organism>
<accession>A0A0A9D117</accession>
<reference evidence="2" key="1">
    <citation type="submission" date="2014-09" db="EMBL/GenBank/DDBJ databases">
        <authorList>
            <person name="Magalhaes I.L.F."/>
            <person name="Oliveira U."/>
            <person name="Santos F.R."/>
            <person name="Vidigal T.H.D.A."/>
            <person name="Brescovit A.D."/>
            <person name="Santos A.J."/>
        </authorList>
    </citation>
    <scope>NUCLEOTIDE SEQUENCE</scope>
    <source>
        <tissue evidence="2">Shoot tissue taken approximately 20 cm above the soil surface</tissue>
    </source>
</reference>
<name>A0A0A9D117_ARUDO</name>
<sequence>MQTEGNPMNKIEAAGSRHPLTLEGRGRKSALTGTPTHSGRVGGSEVTAAWRVRCLGRGSAASVVAREWRHGGRGGQGAGPRRACWRGHSGAANTLSRGRRGRGLDVRARRRGRMEEWARRRGDGTGWTRWQKSATGSTRRQGGATVWRPSHGGAAS</sequence>
<reference evidence="2" key="2">
    <citation type="journal article" date="2015" name="Data Brief">
        <title>Shoot transcriptome of the giant reed, Arundo donax.</title>
        <authorList>
            <person name="Barrero R.A."/>
            <person name="Guerrero F.D."/>
            <person name="Moolhuijzen P."/>
            <person name="Goolsby J.A."/>
            <person name="Tidwell J."/>
            <person name="Bellgard S.E."/>
            <person name="Bellgard M.I."/>
        </authorList>
    </citation>
    <scope>NUCLEOTIDE SEQUENCE</scope>
    <source>
        <tissue evidence="2">Shoot tissue taken approximately 20 cm above the soil surface</tissue>
    </source>
</reference>
<feature type="region of interest" description="Disordered" evidence="1">
    <location>
        <begin position="69"/>
        <end position="103"/>
    </location>
</feature>
<proteinExistence type="predicted"/>
<feature type="region of interest" description="Disordered" evidence="1">
    <location>
        <begin position="1"/>
        <end position="43"/>
    </location>
</feature>
<feature type="region of interest" description="Disordered" evidence="1">
    <location>
        <begin position="120"/>
        <end position="156"/>
    </location>
</feature>
<dbReference type="EMBL" id="GBRH01215626">
    <property type="protein sequence ID" value="JAD82269.1"/>
    <property type="molecule type" value="Transcribed_RNA"/>
</dbReference>
<evidence type="ECO:0000256" key="1">
    <source>
        <dbReference type="SAM" id="MobiDB-lite"/>
    </source>
</evidence>